<organism evidence="8 9">
    <name type="scientific">Pseudomonas aestuarii</name>
    <dbReference type="NCBI Taxonomy" id="3018340"/>
    <lineage>
        <taxon>Bacteria</taxon>
        <taxon>Pseudomonadati</taxon>
        <taxon>Pseudomonadota</taxon>
        <taxon>Gammaproteobacteria</taxon>
        <taxon>Pseudomonadales</taxon>
        <taxon>Pseudomonadaceae</taxon>
        <taxon>Pseudomonas</taxon>
    </lineage>
</organism>
<feature type="signal peptide" evidence="5">
    <location>
        <begin position="1"/>
        <end position="19"/>
    </location>
</feature>
<evidence type="ECO:0000256" key="4">
    <source>
        <dbReference type="ARBA" id="ARBA00023288"/>
    </source>
</evidence>
<dbReference type="InterPro" id="IPR018660">
    <property type="entry name" value="MliC"/>
</dbReference>
<feature type="chain" id="PRO_5045288804" evidence="5">
    <location>
        <begin position="20"/>
        <end position="203"/>
    </location>
</feature>
<dbReference type="RefSeq" id="WP_271349481.1">
    <property type="nucleotide sequence ID" value="NZ_JAQJZJ010000010.1"/>
</dbReference>
<dbReference type="InterPro" id="IPR052755">
    <property type="entry name" value="Lysozyme_Inhibitor_LprI"/>
</dbReference>
<keyword evidence="4" id="KW-0449">Lipoprotein</keyword>
<dbReference type="PANTHER" id="PTHR37549">
    <property type="entry name" value="LIPOPROTEIN LPRI"/>
    <property type="match status" value="1"/>
</dbReference>
<dbReference type="EMBL" id="JAQJZJ010000010">
    <property type="protein sequence ID" value="MDA7088588.1"/>
    <property type="molecule type" value="Genomic_DNA"/>
</dbReference>
<dbReference type="Pfam" id="PF07007">
    <property type="entry name" value="LprI"/>
    <property type="match status" value="1"/>
</dbReference>
<evidence type="ECO:0000256" key="1">
    <source>
        <dbReference type="ARBA" id="ARBA00022729"/>
    </source>
</evidence>
<keyword evidence="3" id="KW-0564">Palmitate</keyword>
<accession>A0ABT4XKF6</accession>
<dbReference type="PANTHER" id="PTHR37549:SF1">
    <property type="entry name" value="LIPOPROTEIN LPRI"/>
    <property type="match status" value="1"/>
</dbReference>
<name>A0ABT4XKF6_9PSED</name>
<feature type="domain" description="C-type lysozyme inhibitor" evidence="7">
    <location>
        <begin position="124"/>
        <end position="190"/>
    </location>
</feature>
<dbReference type="Gene3D" id="2.40.128.200">
    <property type="match status" value="1"/>
</dbReference>
<keyword evidence="9" id="KW-1185">Reference proteome</keyword>
<gene>
    <name evidence="8" type="ORF">PH586_19590</name>
</gene>
<evidence type="ECO:0000256" key="3">
    <source>
        <dbReference type="ARBA" id="ARBA00023139"/>
    </source>
</evidence>
<evidence type="ECO:0000259" key="7">
    <source>
        <dbReference type="Pfam" id="PF09864"/>
    </source>
</evidence>
<keyword evidence="1 5" id="KW-0732">Signal</keyword>
<keyword evidence="2" id="KW-0472">Membrane</keyword>
<dbReference type="InterPro" id="IPR036328">
    <property type="entry name" value="MliC_sf"/>
</dbReference>
<comment type="caution">
    <text evidence="8">The sequence shown here is derived from an EMBL/GenBank/DDBJ whole genome shotgun (WGS) entry which is preliminary data.</text>
</comment>
<protein>
    <submittedName>
        <fullName evidence="8">MliC family protein</fullName>
    </submittedName>
</protein>
<sequence>MPHFKTPMVLVLAGLPALASEPADPSFSCARVRSGSIAEMICQTPALAKLDQQLAAVYRQASAKAGNPHRPLLKAEQRGWIKGRNECWKAEDRGQCVTASYRLRIAELQARYALLKGTGPLFFECDGIPTKQVLATYYPSEPPTAVIEFGDSSSLMYQQPAASGSRYQGRNESFWEHQGEVTVVWGHEAPQMKCQARAGGARQ</sequence>
<feature type="domain" description="Lysozyme inhibitor LprI-like N-terminal" evidence="6">
    <location>
        <begin position="40"/>
        <end position="108"/>
    </location>
</feature>
<dbReference type="Pfam" id="PF09864">
    <property type="entry name" value="MliC"/>
    <property type="match status" value="1"/>
</dbReference>
<dbReference type="SUPFAM" id="SSF141488">
    <property type="entry name" value="YdhA-like"/>
    <property type="match status" value="1"/>
</dbReference>
<evidence type="ECO:0000313" key="8">
    <source>
        <dbReference type="EMBL" id="MDA7088588.1"/>
    </source>
</evidence>
<reference evidence="8 9" key="1">
    <citation type="submission" date="2023-01" db="EMBL/GenBank/DDBJ databases">
        <title>Pseudomonas SA3-5T sp. nov., isolated from tidal flat sediment.</title>
        <authorList>
            <person name="Kim H.S."/>
            <person name="Kim J.-S."/>
            <person name="Suh M.K."/>
            <person name="Eom M.K."/>
            <person name="Lee J.-S."/>
        </authorList>
    </citation>
    <scope>NUCLEOTIDE SEQUENCE [LARGE SCALE GENOMIC DNA]</scope>
    <source>
        <strain evidence="8 9">SA3-5</strain>
    </source>
</reference>
<evidence type="ECO:0000313" key="9">
    <source>
        <dbReference type="Proteomes" id="UP001212042"/>
    </source>
</evidence>
<evidence type="ECO:0000256" key="5">
    <source>
        <dbReference type="SAM" id="SignalP"/>
    </source>
</evidence>
<evidence type="ECO:0000256" key="2">
    <source>
        <dbReference type="ARBA" id="ARBA00023136"/>
    </source>
</evidence>
<dbReference type="Proteomes" id="UP001212042">
    <property type="component" value="Unassembled WGS sequence"/>
</dbReference>
<proteinExistence type="predicted"/>
<evidence type="ECO:0000259" key="6">
    <source>
        <dbReference type="Pfam" id="PF07007"/>
    </source>
</evidence>
<dbReference type="InterPro" id="IPR009739">
    <property type="entry name" value="LprI-like_N"/>
</dbReference>